<evidence type="ECO:0008006" key="4">
    <source>
        <dbReference type="Google" id="ProtNLM"/>
    </source>
</evidence>
<name>A0A9W8XZH2_9PLEO</name>
<evidence type="ECO:0000256" key="1">
    <source>
        <dbReference type="SAM" id="MobiDB-lite"/>
    </source>
</evidence>
<feature type="compositionally biased region" description="Basic and acidic residues" evidence="1">
    <location>
        <begin position="1401"/>
        <end position="1412"/>
    </location>
</feature>
<accession>A0A9W8XZH2</accession>
<organism evidence="2 3">
    <name type="scientific">Didymosphaeria variabile</name>
    <dbReference type="NCBI Taxonomy" id="1932322"/>
    <lineage>
        <taxon>Eukaryota</taxon>
        <taxon>Fungi</taxon>
        <taxon>Dikarya</taxon>
        <taxon>Ascomycota</taxon>
        <taxon>Pezizomycotina</taxon>
        <taxon>Dothideomycetes</taxon>
        <taxon>Pleosporomycetidae</taxon>
        <taxon>Pleosporales</taxon>
        <taxon>Massarineae</taxon>
        <taxon>Didymosphaeriaceae</taxon>
        <taxon>Didymosphaeria</taxon>
    </lineage>
</organism>
<gene>
    <name evidence="2" type="ORF">N0V89_001498</name>
</gene>
<proteinExistence type="predicted"/>
<protein>
    <recommendedName>
        <fullName evidence="4">Protein NO VEIN C-terminal domain-containing protein</fullName>
    </recommendedName>
</protein>
<feature type="region of interest" description="Disordered" evidence="1">
    <location>
        <begin position="1333"/>
        <end position="1371"/>
    </location>
</feature>
<dbReference type="InterPro" id="IPR052957">
    <property type="entry name" value="Auxin_embryo_med"/>
</dbReference>
<dbReference type="InterPro" id="IPR036890">
    <property type="entry name" value="HATPase_C_sf"/>
</dbReference>
<comment type="caution">
    <text evidence="2">The sequence shown here is derived from an EMBL/GenBank/DDBJ whole genome shotgun (WGS) entry which is preliminary data.</text>
</comment>
<keyword evidence="3" id="KW-1185">Reference proteome</keyword>
<sequence>MTDDAASLIMSYRDAVDNLGDQEPLTMFEAQAVLESIRVEKGYLDEETLGDVQAMRNRSRQTITRFVDKAREMEAAYTKSISGKLYSSKYHFVYELIQNADDSDFSIAKLCNNAPYIHFSVTPTTLTVDTNEDGFTRANVEAICATGKSSKKSTALDNHIGEKGFGFKSVFSVAHEVFVQSGLWAFRFKHKREDDGLGMVTPLDASPEALPPGVVTRIKLILSDSSASGHQRMLDAIDQIPKTTILHLHNLRVITITTADSESPTTTSIKKETLVANGRGGIVSIQNWTTTDGEMEKTHEDMFYTFTRHLTSLPPDNERLHRTNATVELAFPIHAVTKKPEISASGQHVFAYLPLHQMPIQFLPTEPMRVPFWDHLYPAIKSRLQNLPILETWQSGVLKKPAELRRLPDFFFHEGDPIFSDLSDEIYPAKEYKQASIGLLASLGVPLMQWSEALSRVEADIVSPVSRLKTRTADNAWQQACAQLLLQGLKINSIQQRVKKLAIIPVNKGKSWTGAPGTGPGRLSKIYLPTTEGIDIPTSIGLHLVDITTALLPHRGELFRQLGVQDCPKDEVLSNIEAQHKAHAKIFCVDDLLMEFRYLFHFHTHPALLKSWLRIAVGRTKAVKAMSSRPIYFLSANEYDTQSLLAGSFTEGGHQNEVANFVYEKLQKLERPYAYSQVHGHFWNDWLQLVTGALYHPPLLQPGNTSEHKISKTMLAVLEHCPHKFVGFLKAHWNEYKTEIHLVVEQLKLLEVPCTSGESIELRECYLPTTEIMSELQAFQPLGAGYNIPIVQLPEEWNQETRLQWEFLCEFGVRSKVDLDFYTTIHNYVDWEEGSQHPKEALIKLYTGVAGLATASDFDNLREELDCVYYFSEDELCIRDLACYVWEGPRFLTVKVPLSQHYGHVPHLGAFFKMALDISDYTLDDIIEELESMSTSGDPVIKLRFEEIYQWLDDNVRSDADWDRVRNAFMENSYVWGPDEVTYALGNCLWLSPFPLAGYVELSQVYPELEDFFVKRLHVERANPSMLVDEIKKMSTKRSPQVEIIRQRLIDVGRLIVKSGIDDTLSKSLASLAKVKFLPKAVDNGSKTLVGKDDDFAINDHQRFGDAFKIQNVLLEFSVEEVHILSTMFGYMGLSDKYLSQRVSEESAVGEGAIEHQSLSRAFKSKAYALYCCAARYKSTKALRGDVVLFNHLSNARIYITDCISTDLVLELKNGPIKVRSDRLAVHHEFCSGQLNFYVPKDERQRKSCYRSQLPKLLASIMGVDLNATQAILQILSCNLLELDDILSEQDITTVDWIPKPTFRAPASPVFGPSSPNEPLTSPVSHNLEAFERATPTPSSSTTAVSRASTAGLGDLYEQIPRTPDTSTSRPPLYETFVEEVVQSAFRARNRERRPSPHPGAHRDASDNDLPAREYDHEETFGSRHTDERAHDSRIGASGEAYVFEILRSLDLPGFSEGNWRSNMRRELLAQPRYVNLGSWNGRETADFVYTDRDGSLTQYLREHCVGSMPNGIARDHDFSQHPIEYFLEVKSTTSGCNTRFYMSSSQFEREGAVEEDPSDFSDFSVPSWMHNAE</sequence>
<evidence type="ECO:0000313" key="2">
    <source>
        <dbReference type="EMBL" id="KAJ4360929.1"/>
    </source>
</evidence>
<dbReference type="Gene3D" id="3.30.565.10">
    <property type="entry name" value="Histidine kinase-like ATPase, C-terminal domain"/>
    <property type="match status" value="1"/>
</dbReference>
<dbReference type="NCBIfam" id="NF047352">
    <property type="entry name" value="P_loop_sacsin"/>
    <property type="match status" value="1"/>
</dbReference>
<dbReference type="PANTHER" id="PTHR32387">
    <property type="entry name" value="WU:FJ29H11"/>
    <property type="match status" value="1"/>
</dbReference>
<reference evidence="2" key="1">
    <citation type="submission" date="2022-10" db="EMBL/GenBank/DDBJ databases">
        <title>Tapping the CABI collections for fungal endophytes: first genome assemblies for Collariella, Neodidymelliopsis, Ascochyta clinopodiicola, Didymella pomorum, Didymosphaeria variabile, Neocosmospora piperis and Neocucurbitaria cava.</title>
        <authorList>
            <person name="Hill R."/>
        </authorList>
    </citation>
    <scope>NUCLEOTIDE SEQUENCE</scope>
    <source>
        <strain evidence="2">IMI 356815</strain>
    </source>
</reference>
<feature type="compositionally biased region" description="Low complexity" evidence="1">
    <location>
        <begin position="1361"/>
        <end position="1371"/>
    </location>
</feature>
<dbReference type="EMBL" id="JAPEUX010000001">
    <property type="protein sequence ID" value="KAJ4360929.1"/>
    <property type="molecule type" value="Genomic_DNA"/>
</dbReference>
<feature type="compositionally biased region" description="Low complexity" evidence="1">
    <location>
        <begin position="1333"/>
        <end position="1351"/>
    </location>
</feature>
<dbReference type="OrthoDB" id="1262810at2759"/>
<dbReference type="GeneID" id="80905028"/>
<feature type="region of interest" description="Disordered" evidence="1">
    <location>
        <begin position="1387"/>
        <end position="1412"/>
    </location>
</feature>
<dbReference type="Proteomes" id="UP001140513">
    <property type="component" value="Unassembled WGS sequence"/>
</dbReference>
<dbReference type="PANTHER" id="PTHR32387:SF0">
    <property type="entry name" value="PROTEIN NO VEIN"/>
    <property type="match status" value="1"/>
</dbReference>
<evidence type="ECO:0000313" key="3">
    <source>
        <dbReference type="Proteomes" id="UP001140513"/>
    </source>
</evidence>
<dbReference type="SUPFAM" id="SSF55874">
    <property type="entry name" value="ATPase domain of HSP90 chaperone/DNA topoisomerase II/histidine kinase"/>
    <property type="match status" value="1"/>
</dbReference>
<dbReference type="RefSeq" id="XP_056077131.1">
    <property type="nucleotide sequence ID" value="XM_056210309.1"/>
</dbReference>